<keyword evidence="9" id="KW-0865">Zymogen</keyword>
<evidence type="ECO:0000256" key="3">
    <source>
        <dbReference type="ARBA" id="ARBA00022475"/>
    </source>
</evidence>
<dbReference type="PANTHER" id="PTHR47966:SF75">
    <property type="entry name" value="ENDOPEPTIDASE (CTSD), PUTATIVE (AFU_ORTHOLOGUE AFUA_4G07040)-RELATED"/>
    <property type="match status" value="1"/>
</dbReference>
<evidence type="ECO:0000259" key="17">
    <source>
        <dbReference type="PROSITE" id="PS51767"/>
    </source>
</evidence>
<dbReference type="InterPro" id="IPR001969">
    <property type="entry name" value="Aspartic_peptidase_AS"/>
</dbReference>
<reference evidence="18" key="1">
    <citation type="submission" date="2021-06" db="EMBL/GenBank/DDBJ databases">
        <authorList>
            <person name="Kallberg Y."/>
            <person name="Tangrot J."/>
            <person name="Rosling A."/>
        </authorList>
    </citation>
    <scope>NUCLEOTIDE SEQUENCE</scope>
    <source>
        <strain evidence="18">FL130A</strain>
    </source>
</reference>
<evidence type="ECO:0000256" key="10">
    <source>
        <dbReference type="ARBA" id="ARBA00023157"/>
    </source>
</evidence>
<sequence>MKFLAILALLMTATSLTIDARPTGKAGQISLSIKKNDLPDYFSWKQKVKVNMNRALLKYSKNIQKAYDAGLVGLDAIQQLEAASIPVFIASASKISLAKRNFNANNNSTAFATSSSTNSGKVVSSPINDEGNDIGYFGPIQVGGQTFNVVFDTGSADLWVPDQNCNDLACNSHKKFDQTLSKSFSSNNAPFAIQYGTGSVSGVIAQETVSIFGAVSNNQTFGLTQTMSNDFANTEFDGILGMGLDQLSSEKAKTPFTQLFEQKAVSSPVFSFFLGRKKDSTDTQSQLTLGGVDPTKFTGTINFNKLVSQLGFWEIALDDASVDGKPLGFTSKTAIIDTGTTLVIIPPNDAAALHAQIPGAVNQQGQFFVPCDTKSVIALTFGGVSYNISPKDLVRDPINQQNLCVSGFAGGSIGGANQWLVGDTFLKNVVSAYDTQQLAVGFAPAKQIL</sequence>
<dbReference type="PRINTS" id="PR00792">
    <property type="entry name" value="PEPSIN"/>
</dbReference>
<evidence type="ECO:0000313" key="19">
    <source>
        <dbReference type="Proteomes" id="UP000789508"/>
    </source>
</evidence>
<dbReference type="PANTHER" id="PTHR47966">
    <property type="entry name" value="BETA-SITE APP-CLEAVING ENZYME, ISOFORM A-RELATED"/>
    <property type="match status" value="1"/>
</dbReference>
<keyword evidence="12" id="KW-0449">Lipoprotein</keyword>
<organism evidence="18 19">
    <name type="scientific">Ambispora leptoticha</name>
    <dbReference type="NCBI Taxonomy" id="144679"/>
    <lineage>
        <taxon>Eukaryota</taxon>
        <taxon>Fungi</taxon>
        <taxon>Fungi incertae sedis</taxon>
        <taxon>Mucoromycota</taxon>
        <taxon>Glomeromycotina</taxon>
        <taxon>Glomeromycetes</taxon>
        <taxon>Archaeosporales</taxon>
        <taxon>Ambisporaceae</taxon>
        <taxon>Ambispora</taxon>
    </lineage>
</organism>
<dbReference type="CDD" id="cd05471">
    <property type="entry name" value="pepsin_like"/>
    <property type="match status" value="1"/>
</dbReference>
<evidence type="ECO:0000256" key="1">
    <source>
        <dbReference type="ARBA" id="ARBA00004236"/>
    </source>
</evidence>
<keyword evidence="8" id="KW-0472">Membrane</keyword>
<feature type="active site" evidence="13">
    <location>
        <position position="152"/>
    </location>
</feature>
<dbReference type="AlphaFoldDB" id="A0A9N9A3Y6"/>
<evidence type="ECO:0000256" key="2">
    <source>
        <dbReference type="ARBA" id="ARBA00007447"/>
    </source>
</evidence>
<keyword evidence="5 16" id="KW-0732">Signal</keyword>
<comment type="subcellular location">
    <subcellularLocation>
        <location evidence="1">Cell membrane</location>
    </subcellularLocation>
</comment>
<feature type="signal peptide" evidence="16">
    <location>
        <begin position="1"/>
        <end position="20"/>
    </location>
</feature>
<dbReference type="GO" id="GO:0006508">
    <property type="term" value="P:proteolysis"/>
    <property type="evidence" value="ECO:0007669"/>
    <property type="project" value="UniProtKB-KW"/>
</dbReference>
<dbReference type="GO" id="GO:0005886">
    <property type="term" value="C:plasma membrane"/>
    <property type="evidence" value="ECO:0007669"/>
    <property type="project" value="UniProtKB-SubCell"/>
</dbReference>
<feature type="domain" description="Peptidase A1" evidence="17">
    <location>
        <begin position="136"/>
        <end position="443"/>
    </location>
</feature>
<dbReference type="InterPro" id="IPR001461">
    <property type="entry name" value="Aspartic_peptidase_A1"/>
</dbReference>
<comment type="caution">
    <text evidence="18">The sequence shown here is derived from an EMBL/GenBank/DDBJ whole genome shotgun (WGS) entry which is preliminary data.</text>
</comment>
<evidence type="ECO:0000313" key="18">
    <source>
        <dbReference type="EMBL" id="CAG8517200.1"/>
    </source>
</evidence>
<dbReference type="InterPro" id="IPR034164">
    <property type="entry name" value="Pepsin-like_dom"/>
</dbReference>
<evidence type="ECO:0000256" key="8">
    <source>
        <dbReference type="ARBA" id="ARBA00023136"/>
    </source>
</evidence>
<evidence type="ECO:0000256" key="14">
    <source>
        <dbReference type="PIRSR" id="PIRSR601461-2"/>
    </source>
</evidence>
<name>A0A9N9A3Y6_9GLOM</name>
<evidence type="ECO:0000256" key="4">
    <source>
        <dbReference type="ARBA" id="ARBA00022670"/>
    </source>
</evidence>
<evidence type="ECO:0000256" key="15">
    <source>
        <dbReference type="RuleBase" id="RU000454"/>
    </source>
</evidence>
<dbReference type="InterPro" id="IPR021109">
    <property type="entry name" value="Peptidase_aspartic_dom_sf"/>
</dbReference>
<keyword evidence="19" id="KW-1185">Reference proteome</keyword>
<feature type="chain" id="PRO_5040392456" evidence="16">
    <location>
        <begin position="21"/>
        <end position="449"/>
    </location>
</feature>
<evidence type="ECO:0000256" key="16">
    <source>
        <dbReference type="SAM" id="SignalP"/>
    </source>
</evidence>
<evidence type="ECO:0000256" key="11">
    <source>
        <dbReference type="ARBA" id="ARBA00023180"/>
    </source>
</evidence>
<dbReference type="EMBL" id="CAJVPS010000962">
    <property type="protein sequence ID" value="CAG8517200.1"/>
    <property type="molecule type" value="Genomic_DNA"/>
</dbReference>
<evidence type="ECO:0000256" key="6">
    <source>
        <dbReference type="ARBA" id="ARBA00022750"/>
    </source>
</evidence>
<dbReference type="FunFam" id="2.40.70.10:FF:000060">
    <property type="entry name" value="Aspartic-type endopeptidase ctsD"/>
    <property type="match status" value="1"/>
</dbReference>
<accession>A0A9N9A3Y6</accession>
<feature type="disulfide bond" evidence="14">
    <location>
        <begin position="165"/>
        <end position="170"/>
    </location>
</feature>
<keyword evidence="6 15" id="KW-0064">Aspartyl protease</keyword>
<feature type="disulfide bond" evidence="14">
    <location>
        <begin position="371"/>
        <end position="404"/>
    </location>
</feature>
<dbReference type="Pfam" id="PF00026">
    <property type="entry name" value="Asp"/>
    <property type="match status" value="1"/>
</dbReference>
<dbReference type="PROSITE" id="PS51767">
    <property type="entry name" value="PEPTIDASE_A1"/>
    <property type="match status" value="1"/>
</dbReference>
<dbReference type="PROSITE" id="PS00141">
    <property type="entry name" value="ASP_PROTEASE"/>
    <property type="match status" value="2"/>
</dbReference>
<dbReference type="OrthoDB" id="2747330at2759"/>
<comment type="similarity">
    <text evidence="2 15">Belongs to the peptidase A1 family.</text>
</comment>
<evidence type="ECO:0000256" key="13">
    <source>
        <dbReference type="PIRSR" id="PIRSR601461-1"/>
    </source>
</evidence>
<keyword evidence="10 14" id="KW-1015">Disulfide bond</keyword>
<evidence type="ECO:0000256" key="9">
    <source>
        <dbReference type="ARBA" id="ARBA00023145"/>
    </source>
</evidence>
<dbReference type="SUPFAM" id="SSF50630">
    <property type="entry name" value="Acid proteases"/>
    <property type="match status" value="1"/>
</dbReference>
<gene>
    <name evidence="18" type="ORF">ALEPTO_LOCUS4278</name>
</gene>
<dbReference type="Gene3D" id="2.40.70.10">
    <property type="entry name" value="Acid Proteases"/>
    <property type="match status" value="2"/>
</dbReference>
<dbReference type="InterPro" id="IPR033121">
    <property type="entry name" value="PEPTIDASE_A1"/>
</dbReference>
<keyword evidence="7 15" id="KW-0378">Hydrolase</keyword>
<dbReference type="FunFam" id="2.40.70.10:FF:000008">
    <property type="entry name" value="Cathepsin D"/>
    <property type="match status" value="1"/>
</dbReference>
<evidence type="ECO:0000256" key="7">
    <source>
        <dbReference type="ARBA" id="ARBA00022801"/>
    </source>
</evidence>
<protein>
    <submittedName>
        <fullName evidence="18">8766_t:CDS:1</fullName>
    </submittedName>
</protein>
<feature type="active site" evidence="13">
    <location>
        <position position="337"/>
    </location>
</feature>
<evidence type="ECO:0000256" key="12">
    <source>
        <dbReference type="ARBA" id="ARBA00023288"/>
    </source>
</evidence>
<keyword evidence="3" id="KW-1003">Cell membrane</keyword>
<proteinExistence type="inferred from homology"/>
<keyword evidence="4 15" id="KW-0645">Protease</keyword>
<keyword evidence="11" id="KW-0325">Glycoprotein</keyword>
<dbReference type="GO" id="GO:0004190">
    <property type="term" value="F:aspartic-type endopeptidase activity"/>
    <property type="evidence" value="ECO:0007669"/>
    <property type="project" value="UniProtKB-KW"/>
</dbReference>
<dbReference type="Proteomes" id="UP000789508">
    <property type="component" value="Unassembled WGS sequence"/>
</dbReference>
<evidence type="ECO:0000256" key="5">
    <source>
        <dbReference type="ARBA" id="ARBA00022729"/>
    </source>
</evidence>